<dbReference type="PROSITE" id="PS00211">
    <property type="entry name" value="ABC_TRANSPORTER_1"/>
    <property type="match status" value="1"/>
</dbReference>
<dbReference type="RefSeq" id="WP_015857717.1">
    <property type="nucleotide sequence ID" value="NC_012804.1"/>
</dbReference>
<keyword evidence="3" id="KW-0813">Transport</keyword>
<dbReference type="InterPro" id="IPR017871">
    <property type="entry name" value="ABC_transporter-like_CS"/>
</dbReference>
<dbReference type="Gene3D" id="3.40.50.300">
    <property type="entry name" value="P-loop containing nucleotide triphosphate hydrolases"/>
    <property type="match status" value="1"/>
</dbReference>
<dbReference type="Proteomes" id="UP000001488">
    <property type="component" value="Chromosome"/>
</dbReference>
<dbReference type="OrthoDB" id="31298at2157"/>
<evidence type="ECO:0000256" key="8">
    <source>
        <dbReference type="ARBA" id="ARBA00023136"/>
    </source>
</evidence>
<evidence type="ECO:0000256" key="3">
    <source>
        <dbReference type="ARBA" id="ARBA00022448"/>
    </source>
</evidence>
<dbReference type="AlphaFoldDB" id="C5A2U3"/>
<evidence type="ECO:0000256" key="7">
    <source>
        <dbReference type="ARBA" id="ARBA00022970"/>
    </source>
</evidence>
<dbReference type="GO" id="GO:0005886">
    <property type="term" value="C:plasma membrane"/>
    <property type="evidence" value="ECO:0007669"/>
    <property type="project" value="UniProtKB-SubCell"/>
</dbReference>
<proteinExistence type="inferred from homology"/>
<protein>
    <submittedName>
        <fullName evidence="10">ABC-type amino acid transport system, ATPase component</fullName>
    </submittedName>
</protein>
<dbReference type="InterPro" id="IPR003439">
    <property type="entry name" value="ABC_transporter-like_ATP-bd"/>
</dbReference>
<evidence type="ECO:0000259" key="9">
    <source>
        <dbReference type="PROSITE" id="PS50893"/>
    </source>
</evidence>
<keyword evidence="6" id="KW-0067">ATP-binding</keyword>
<feature type="domain" description="ABC transporter" evidence="9">
    <location>
        <begin position="8"/>
        <end position="243"/>
    </location>
</feature>
<dbReference type="HOGENOM" id="CLU_000604_1_22_2"/>
<dbReference type="EMBL" id="CP001398">
    <property type="protein sequence ID" value="ACS32595.1"/>
    <property type="molecule type" value="Genomic_DNA"/>
</dbReference>
<dbReference type="PIRSF" id="PIRSF039085">
    <property type="entry name" value="ABC_ATPase_HisP"/>
    <property type="match status" value="1"/>
</dbReference>
<dbReference type="Pfam" id="PF00005">
    <property type="entry name" value="ABC_tran"/>
    <property type="match status" value="1"/>
</dbReference>
<evidence type="ECO:0000313" key="10">
    <source>
        <dbReference type="EMBL" id="ACS32595.1"/>
    </source>
</evidence>
<keyword evidence="4" id="KW-1003">Cell membrane</keyword>
<dbReference type="SUPFAM" id="SSF52540">
    <property type="entry name" value="P-loop containing nucleoside triphosphate hydrolases"/>
    <property type="match status" value="1"/>
</dbReference>
<dbReference type="PANTHER" id="PTHR43166:SF9">
    <property type="entry name" value="GLUTAMATE_ASPARTATE IMPORT ATP-BINDING PROTEIN GLTL"/>
    <property type="match status" value="1"/>
</dbReference>
<keyword evidence="8" id="KW-0472">Membrane</keyword>
<evidence type="ECO:0000256" key="1">
    <source>
        <dbReference type="ARBA" id="ARBA00004202"/>
    </source>
</evidence>
<keyword evidence="11" id="KW-1185">Reference proteome</keyword>
<evidence type="ECO:0000256" key="6">
    <source>
        <dbReference type="ARBA" id="ARBA00022840"/>
    </source>
</evidence>
<dbReference type="PaxDb" id="593117-TGAM_0093"/>
<comment type="subcellular location">
    <subcellularLocation>
        <location evidence="1">Cell membrane</location>
        <topology evidence="1">Peripheral membrane protein</topology>
    </subcellularLocation>
</comment>
<dbReference type="InterPro" id="IPR050086">
    <property type="entry name" value="MetN_ABC_transporter-like"/>
</dbReference>
<dbReference type="InterPro" id="IPR027417">
    <property type="entry name" value="P-loop_NTPase"/>
</dbReference>
<dbReference type="eggNOG" id="arCOG00923">
    <property type="taxonomic scope" value="Archaea"/>
</dbReference>
<keyword evidence="5" id="KW-0547">Nucleotide-binding</keyword>
<dbReference type="PROSITE" id="PS50893">
    <property type="entry name" value="ABC_TRANSPORTER_2"/>
    <property type="match status" value="1"/>
</dbReference>
<name>C5A2U3_THEGJ</name>
<dbReference type="GO" id="GO:0005524">
    <property type="term" value="F:ATP binding"/>
    <property type="evidence" value="ECO:0007669"/>
    <property type="project" value="UniProtKB-KW"/>
</dbReference>
<dbReference type="InterPro" id="IPR003593">
    <property type="entry name" value="AAA+_ATPase"/>
</dbReference>
<dbReference type="GO" id="GO:0016887">
    <property type="term" value="F:ATP hydrolysis activity"/>
    <property type="evidence" value="ECO:0007669"/>
    <property type="project" value="InterPro"/>
</dbReference>
<dbReference type="KEGG" id="tga:TGAM_0093"/>
<organism evidence="10 11">
    <name type="scientific">Thermococcus gammatolerans (strain DSM 15229 / JCM 11827 / EJ3)</name>
    <dbReference type="NCBI Taxonomy" id="593117"/>
    <lineage>
        <taxon>Archaea</taxon>
        <taxon>Methanobacteriati</taxon>
        <taxon>Methanobacteriota</taxon>
        <taxon>Thermococci</taxon>
        <taxon>Thermococcales</taxon>
        <taxon>Thermococcaceae</taxon>
        <taxon>Thermococcus</taxon>
    </lineage>
</organism>
<dbReference type="GeneID" id="7988254"/>
<dbReference type="CDD" id="cd03262">
    <property type="entry name" value="ABC_HisP_GlnQ"/>
    <property type="match status" value="1"/>
</dbReference>
<dbReference type="STRING" id="593117.TGAM_0093"/>
<keyword evidence="7" id="KW-0029">Amino-acid transport</keyword>
<dbReference type="PANTHER" id="PTHR43166">
    <property type="entry name" value="AMINO ACID IMPORT ATP-BINDING PROTEIN"/>
    <property type="match status" value="1"/>
</dbReference>
<comment type="similarity">
    <text evidence="2">Belongs to the ABC transporter superfamily.</text>
</comment>
<gene>
    <name evidence="10" type="ordered locus">TGAM_0093</name>
</gene>
<dbReference type="SMART" id="SM00382">
    <property type="entry name" value="AAA"/>
    <property type="match status" value="1"/>
</dbReference>
<reference evidence="10 11" key="1">
    <citation type="journal article" date="2007" name="Genome Biol.">
        <title>Genome analysis and genome-wide proteomics of Thermococcus gammatolerans, the most radioresistant organism known amongst the Archaea.</title>
        <authorList>
            <person name="Zivanovic Y."/>
            <person name="Armengaud J."/>
            <person name="Lagorce A."/>
            <person name="Leplat C."/>
            <person name="Guerin P."/>
            <person name="Dutertre M."/>
            <person name="Anthouard V."/>
            <person name="Forterre P."/>
            <person name="Wincker P."/>
            <person name="Confalonieri F."/>
        </authorList>
    </citation>
    <scope>NUCLEOTIDE SEQUENCE [LARGE SCALE GENOMIC DNA]</scope>
    <source>
        <strain evidence="11">DSM 15229 / JCM 11827 / EJ3</strain>
    </source>
</reference>
<dbReference type="InterPro" id="IPR030679">
    <property type="entry name" value="ABC_ATPase_HisP-typ"/>
</dbReference>
<evidence type="ECO:0000313" key="11">
    <source>
        <dbReference type="Proteomes" id="UP000001488"/>
    </source>
</evidence>
<dbReference type="PATRIC" id="fig|593117.10.peg.95"/>
<sequence>MSDSDRVLIIRNLTKRFGEKPVLKGISFEVERGETKVIIGPSGAGKSTLLRCINRLIEPDGGEIIFNGTNILERGVDIRKIRAKIGFVFQHFNLFKHLTALENVKIGLKVVRGMSDEEAEKKAIKALRMVHLEEDAFHKYPAQLSGGQQQRVAIARALAMEPEIILFDEPTSALDPQLAGEVLDVMRELAKKKVTMLVVTHEIGFALNAADEVLFFYDGVIWEKGKPEEILYNPKRKETREFLKRIADLSVGGP</sequence>
<dbReference type="GO" id="GO:0015424">
    <property type="term" value="F:ABC-type amino acid transporter activity"/>
    <property type="evidence" value="ECO:0007669"/>
    <property type="project" value="InterPro"/>
</dbReference>
<accession>C5A2U3</accession>
<evidence type="ECO:0000256" key="2">
    <source>
        <dbReference type="ARBA" id="ARBA00005417"/>
    </source>
</evidence>
<evidence type="ECO:0000256" key="5">
    <source>
        <dbReference type="ARBA" id="ARBA00022741"/>
    </source>
</evidence>
<evidence type="ECO:0000256" key="4">
    <source>
        <dbReference type="ARBA" id="ARBA00022475"/>
    </source>
</evidence>